<evidence type="ECO:0000256" key="1">
    <source>
        <dbReference type="SAM" id="Phobius"/>
    </source>
</evidence>
<keyword evidence="1" id="KW-1133">Transmembrane helix</keyword>
<protein>
    <submittedName>
        <fullName evidence="2">Uncharacterized protein</fullName>
    </submittedName>
</protein>
<keyword evidence="1" id="KW-0812">Transmembrane</keyword>
<name>A0A6C0KDM1_9ZZZZ</name>
<reference evidence="2" key="1">
    <citation type="journal article" date="2020" name="Nature">
        <title>Giant virus diversity and host interactions through global metagenomics.</title>
        <authorList>
            <person name="Schulz F."/>
            <person name="Roux S."/>
            <person name="Paez-Espino D."/>
            <person name="Jungbluth S."/>
            <person name="Walsh D.A."/>
            <person name="Denef V.J."/>
            <person name="McMahon K.D."/>
            <person name="Konstantinidis K.T."/>
            <person name="Eloe-Fadrosh E.A."/>
            <person name="Kyrpides N.C."/>
            <person name="Woyke T."/>
        </authorList>
    </citation>
    <scope>NUCLEOTIDE SEQUENCE</scope>
    <source>
        <strain evidence="2">GVMAG-S-1102113-118</strain>
    </source>
</reference>
<proteinExistence type="predicted"/>
<keyword evidence="1" id="KW-0472">Membrane</keyword>
<dbReference type="AlphaFoldDB" id="A0A6C0KDM1"/>
<dbReference type="EMBL" id="MN740839">
    <property type="protein sequence ID" value="QHU14324.1"/>
    <property type="molecule type" value="Genomic_DNA"/>
</dbReference>
<feature type="transmembrane region" description="Helical" evidence="1">
    <location>
        <begin position="31"/>
        <end position="56"/>
    </location>
</feature>
<accession>A0A6C0KDM1</accession>
<organism evidence="2">
    <name type="scientific">viral metagenome</name>
    <dbReference type="NCBI Taxonomy" id="1070528"/>
    <lineage>
        <taxon>unclassified sequences</taxon>
        <taxon>metagenomes</taxon>
        <taxon>organismal metagenomes</taxon>
    </lineage>
</organism>
<sequence length="65" mass="7388">MDAGPPPENTNEPHIKGLIVPIVKTVIKEYYSIWAIPLGVVIIFLIFHCLELYTLLRILRCKAVN</sequence>
<evidence type="ECO:0000313" key="2">
    <source>
        <dbReference type="EMBL" id="QHU14324.1"/>
    </source>
</evidence>